<evidence type="ECO:0000313" key="10">
    <source>
        <dbReference type="Proteomes" id="UP000728032"/>
    </source>
</evidence>
<dbReference type="InterPro" id="IPR016192">
    <property type="entry name" value="APOBEC/CMP_deaminase_Zn-bd"/>
</dbReference>
<keyword evidence="3" id="KW-0545">Nucleotide biosynthesis</keyword>
<evidence type="ECO:0000256" key="3">
    <source>
        <dbReference type="ARBA" id="ARBA00022727"/>
    </source>
</evidence>
<dbReference type="PANTHER" id="PTHR11086:SF18">
    <property type="entry name" value="DEOXYCYTIDYLATE DEAMINASE"/>
    <property type="match status" value="1"/>
</dbReference>
<evidence type="ECO:0000256" key="2">
    <source>
        <dbReference type="ARBA" id="ARBA00022723"/>
    </source>
</evidence>
<keyword evidence="5" id="KW-0862">Zinc</keyword>
<gene>
    <name evidence="9" type="ORF">ONB1V03_LOCUS20126</name>
</gene>
<evidence type="ECO:0000313" key="9">
    <source>
        <dbReference type="EMBL" id="CAD7663568.1"/>
    </source>
</evidence>
<keyword evidence="4" id="KW-0378">Hydrolase</keyword>
<evidence type="ECO:0000259" key="8">
    <source>
        <dbReference type="PROSITE" id="PS51747"/>
    </source>
</evidence>
<dbReference type="InterPro" id="IPR016193">
    <property type="entry name" value="Cytidine_deaminase-like"/>
</dbReference>
<dbReference type="PANTHER" id="PTHR11086">
    <property type="entry name" value="DEOXYCYTIDYLATE DEAMINASE-RELATED"/>
    <property type="match status" value="1"/>
</dbReference>
<dbReference type="EMBL" id="OC948068">
    <property type="protein sequence ID" value="CAD7663568.1"/>
    <property type="molecule type" value="Genomic_DNA"/>
</dbReference>
<organism evidence="9">
    <name type="scientific">Oppiella nova</name>
    <dbReference type="NCBI Taxonomy" id="334625"/>
    <lineage>
        <taxon>Eukaryota</taxon>
        <taxon>Metazoa</taxon>
        <taxon>Ecdysozoa</taxon>
        <taxon>Arthropoda</taxon>
        <taxon>Chelicerata</taxon>
        <taxon>Arachnida</taxon>
        <taxon>Acari</taxon>
        <taxon>Acariformes</taxon>
        <taxon>Sarcoptiformes</taxon>
        <taxon>Oribatida</taxon>
        <taxon>Brachypylina</taxon>
        <taxon>Oppioidea</taxon>
        <taxon>Oppiidae</taxon>
        <taxon>Oppiella</taxon>
    </lineage>
</organism>
<dbReference type="OrthoDB" id="6710946at2759"/>
<accession>A0A7R9MPB7</accession>
<dbReference type="InterPro" id="IPR015517">
    <property type="entry name" value="dCMP_deaminase-rel"/>
</dbReference>
<protein>
    <recommendedName>
        <fullName evidence="7">dCMP deaminase</fullName>
        <ecNumber evidence="6">3.5.4.12</ecNumber>
    </recommendedName>
    <alternativeName>
        <fullName evidence="7">dCMP deaminase</fullName>
    </alternativeName>
</protein>
<keyword evidence="10" id="KW-1185">Reference proteome</keyword>
<dbReference type="SUPFAM" id="SSF53927">
    <property type="entry name" value="Cytidine deaminase-like"/>
    <property type="match status" value="1"/>
</dbReference>
<feature type="domain" description="CMP/dCMP-type deaminase" evidence="8">
    <location>
        <begin position="1"/>
        <end position="100"/>
    </location>
</feature>
<proteinExistence type="inferred from homology"/>
<evidence type="ECO:0000256" key="7">
    <source>
        <dbReference type="ARBA" id="ARBA00041763"/>
    </source>
</evidence>
<comment type="similarity">
    <text evidence="1">Belongs to the cytidine and deoxycytidylate deaminase family.</text>
</comment>
<evidence type="ECO:0000256" key="5">
    <source>
        <dbReference type="ARBA" id="ARBA00022833"/>
    </source>
</evidence>
<dbReference type="EC" id="3.5.4.12" evidence="6"/>
<dbReference type="AlphaFoldDB" id="A0A7R9MPB7"/>
<dbReference type="EMBL" id="CAJPVJ010033243">
    <property type="protein sequence ID" value="CAG2180705.1"/>
    <property type="molecule type" value="Genomic_DNA"/>
</dbReference>
<keyword evidence="2" id="KW-0479">Metal-binding</keyword>
<name>A0A7R9MPB7_9ACAR</name>
<reference evidence="9" key="1">
    <citation type="submission" date="2020-11" db="EMBL/GenBank/DDBJ databases">
        <authorList>
            <person name="Tran Van P."/>
        </authorList>
    </citation>
    <scope>NUCLEOTIDE SEQUENCE</scope>
</reference>
<dbReference type="Proteomes" id="UP000728032">
    <property type="component" value="Unassembled WGS sequence"/>
</dbReference>
<dbReference type="Pfam" id="PF00383">
    <property type="entry name" value="dCMP_cyt_deam_1"/>
    <property type="match status" value="1"/>
</dbReference>
<dbReference type="GO" id="GO:0008270">
    <property type="term" value="F:zinc ion binding"/>
    <property type="evidence" value="ECO:0007669"/>
    <property type="project" value="InterPro"/>
</dbReference>
<evidence type="ECO:0000256" key="4">
    <source>
        <dbReference type="ARBA" id="ARBA00022801"/>
    </source>
</evidence>
<evidence type="ECO:0000256" key="6">
    <source>
        <dbReference type="ARBA" id="ARBA00038938"/>
    </source>
</evidence>
<dbReference type="PROSITE" id="PS51747">
    <property type="entry name" value="CYT_DCMP_DEAMINASES_2"/>
    <property type="match status" value="1"/>
</dbReference>
<evidence type="ECO:0000256" key="1">
    <source>
        <dbReference type="ARBA" id="ARBA00006576"/>
    </source>
</evidence>
<dbReference type="Gene3D" id="3.40.140.10">
    <property type="entry name" value="Cytidine Deaminase, domain 2"/>
    <property type="match status" value="1"/>
</dbReference>
<dbReference type="GO" id="GO:0005737">
    <property type="term" value="C:cytoplasm"/>
    <property type="evidence" value="ECO:0007669"/>
    <property type="project" value="TreeGrafter"/>
</dbReference>
<dbReference type="GO" id="GO:0004132">
    <property type="term" value="F:dCMP deaminase activity"/>
    <property type="evidence" value="ECO:0007669"/>
    <property type="project" value="TreeGrafter"/>
</dbReference>
<dbReference type="PROSITE" id="PS00903">
    <property type="entry name" value="CYT_DCMP_DEAMINASES_1"/>
    <property type="match status" value="1"/>
</dbReference>
<dbReference type="InterPro" id="IPR002125">
    <property type="entry name" value="CMP_dCMP_dom"/>
</dbReference>
<sequence>MPSMPTDCNDDELPWNRTADNILDTKYPYVCHAEMNAILNKNSSDVKKCTIFVGLFPCNECAKLIIQSGITRVVYMSDKYQDKPEFIASRRLLTMAGIKLEQFTTNNTQIVIDLTKLNH</sequence>